<comment type="caution">
    <text evidence="1">The sequence shown here is derived from an EMBL/GenBank/DDBJ whole genome shotgun (WGS) entry which is preliminary data.</text>
</comment>
<dbReference type="RefSeq" id="WP_124763180.1">
    <property type="nucleotide sequence ID" value="NZ_JAFBDY010000002.1"/>
</dbReference>
<dbReference type="OrthoDB" id="2909155at2"/>
<sequence>MGKHVADLKDGVYVVKNGEMKAVQAPATGFGKTIISWEANKPTRAIHEYSEKL</sequence>
<gene>
    <name evidence="1" type="ORF">EBB45_04790</name>
</gene>
<dbReference type="InterPro" id="IPR025017">
    <property type="entry name" value="DUF3954"/>
</dbReference>
<accession>A0A3N9UKW8</accession>
<dbReference type="AlphaFoldDB" id="A0A3N9UKW8"/>
<protein>
    <submittedName>
        <fullName evidence="1">DUF3954 domain-containing protein</fullName>
    </submittedName>
</protein>
<keyword evidence="2" id="KW-1185">Reference proteome</keyword>
<reference evidence="1 2" key="1">
    <citation type="journal article" date="2013" name="J. Microbiol.">
        <title>Lysinibacillus chungkukjangi sp. nov., isolated from Chungkukjang, Korean fermented soybean food.</title>
        <authorList>
            <person name="Kim S.J."/>
            <person name="Jang Y.H."/>
            <person name="Hamada M."/>
            <person name="Ahn J.H."/>
            <person name="Weon H.Y."/>
            <person name="Suzuki K."/>
            <person name="Whang K.S."/>
            <person name="Kwon S.W."/>
        </authorList>
    </citation>
    <scope>NUCLEOTIDE SEQUENCE [LARGE SCALE GENOMIC DNA]</scope>
    <source>
        <strain evidence="1 2">MCCC 1A12701</strain>
    </source>
</reference>
<evidence type="ECO:0000313" key="1">
    <source>
        <dbReference type="EMBL" id="RQW75938.1"/>
    </source>
</evidence>
<proteinExistence type="predicted"/>
<name>A0A3N9UKW8_9BACI</name>
<dbReference type="EMBL" id="RRCT01000002">
    <property type="protein sequence ID" value="RQW75938.1"/>
    <property type="molecule type" value="Genomic_DNA"/>
</dbReference>
<evidence type="ECO:0000313" key="2">
    <source>
        <dbReference type="Proteomes" id="UP000274033"/>
    </source>
</evidence>
<organism evidence="1 2">
    <name type="scientific">Lysinibacillus composti</name>
    <dbReference type="NCBI Taxonomy" id="720633"/>
    <lineage>
        <taxon>Bacteria</taxon>
        <taxon>Bacillati</taxon>
        <taxon>Bacillota</taxon>
        <taxon>Bacilli</taxon>
        <taxon>Bacillales</taxon>
        <taxon>Bacillaceae</taxon>
        <taxon>Lysinibacillus</taxon>
    </lineage>
</organism>
<dbReference type="Proteomes" id="UP000274033">
    <property type="component" value="Unassembled WGS sequence"/>
</dbReference>
<dbReference type="Pfam" id="PF13128">
    <property type="entry name" value="DUF3954"/>
    <property type="match status" value="1"/>
</dbReference>